<name>A0ACB8UD86_9APHY</name>
<gene>
    <name evidence="1" type="ORF">BDY19DRAFT_903874</name>
</gene>
<keyword evidence="2" id="KW-1185">Reference proteome</keyword>
<sequence>MSDQPNQPPTYANRKMVNESYRPHGSQMSPGLKRARQPFFLRNFLTGVVLASFTVGVWAYSIGAVKQEDFSDIDEEAKALRQSTGQASEGVKEAEKGVAEAVSQSGGVGLSSQSTPLPVVDGGAGESTTTGTVPRGVVASLLWERYPQLFDPKTKTLVWGAPPVDKIGRVGDKPSSN</sequence>
<evidence type="ECO:0000313" key="2">
    <source>
        <dbReference type="Proteomes" id="UP001055072"/>
    </source>
</evidence>
<accession>A0ACB8UD86</accession>
<proteinExistence type="predicted"/>
<protein>
    <submittedName>
        <fullName evidence="1">Uncharacterized protein</fullName>
    </submittedName>
</protein>
<dbReference type="Proteomes" id="UP001055072">
    <property type="component" value="Unassembled WGS sequence"/>
</dbReference>
<reference evidence="1" key="1">
    <citation type="journal article" date="2021" name="Environ. Microbiol.">
        <title>Gene family expansions and transcriptome signatures uncover fungal adaptations to wood decay.</title>
        <authorList>
            <person name="Hage H."/>
            <person name="Miyauchi S."/>
            <person name="Viragh M."/>
            <person name="Drula E."/>
            <person name="Min B."/>
            <person name="Chaduli D."/>
            <person name="Navarro D."/>
            <person name="Favel A."/>
            <person name="Norest M."/>
            <person name="Lesage-Meessen L."/>
            <person name="Balint B."/>
            <person name="Merenyi Z."/>
            <person name="de Eugenio L."/>
            <person name="Morin E."/>
            <person name="Martinez A.T."/>
            <person name="Baldrian P."/>
            <person name="Stursova M."/>
            <person name="Martinez M.J."/>
            <person name="Novotny C."/>
            <person name="Magnuson J.K."/>
            <person name="Spatafora J.W."/>
            <person name="Maurice S."/>
            <person name="Pangilinan J."/>
            <person name="Andreopoulos W."/>
            <person name="LaButti K."/>
            <person name="Hundley H."/>
            <person name="Na H."/>
            <person name="Kuo A."/>
            <person name="Barry K."/>
            <person name="Lipzen A."/>
            <person name="Henrissat B."/>
            <person name="Riley R."/>
            <person name="Ahrendt S."/>
            <person name="Nagy L.G."/>
            <person name="Grigoriev I.V."/>
            <person name="Martin F."/>
            <person name="Rosso M.N."/>
        </authorList>
    </citation>
    <scope>NUCLEOTIDE SEQUENCE</scope>
    <source>
        <strain evidence="1">CBS 384.51</strain>
    </source>
</reference>
<organism evidence="1 2">
    <name type="scientific">Irpex rosettiformis</name>
    <dbReference type="NCBI Taxonomy" id="378272"/>
    <lineage>
        <taxon>Eukaryota</taxon>
        <taxon>Fungi</taxon>
        <taxon>Dikarya</taxon>
        <taxon>Basidiomycota</taxon>
        <taxon>Agaricomycotina</taxon>
        <taxon>Agaricomycetes</taxon>
        <taxon>Polyporales</taxon>
        <taxon>Irpicaceae</taxon>
        <taxon>Irpex</taxon>
    </lineage>
</organism>
<dbReference type="EMBL" id="MU274904">
    <property type="protein sequence ID" value="KAI0092141.1"/>
    <property type="molecule type" value="Genomic_DNA"/>
</dbReference>
<comment type="caution">
    <text evidence="1">The sequence shown here is derived from an EMBL/GenBank/DDBJ whole genome shotgun (WGS) entry which is preliminary data.</text>
</comment>
<evidence type="ECO:0000313" key="1">
    <source>
        <dbReference type="EMBL" id="KAI0092141.1"/>
    </source>
</evidence>